<evidence type="ECO:0008006" key="3">
    <source>
        <dbReference type="Google" id="ProtNLM"/>
    </source>
</evidence>
<accession>A0A1S1X4I7</accession>
<organism evidence="1 2">
    <name type="scientific">Chromobacterium sphagni</name>
    <dbReference type="NCBI Taxonomy" id="1903179"/>
    <lineage>
        <taxon>Bacteria</taxon>
        <taxon>Pseudomonadati</taxon>
        <taxon>Pseudomonadota</taxon>
        <taxon>Betaproteobacteria</taxon>
        <taxon>Neisseriales</taxon>
        <taxon>Chromobacteriaceae</taxon>
        <taxon>Chromobacterium</taxon>
    </lineage>
</organism>
<dbReference type="Gene3D" id="1.20.910.10">
    <property type="entry name" value="Heme oxygenase-like"/>
    <property type="match status" value="1"/>
</dbReference>
<name>A0A1S1X4I7_9NEIS</name>
<proteinExistence type="predicted"/>
<dbReference type="AlphaFoldDB" id="A0A1S1X4I7"/>
<dbReference type="RefSeq" id="WP_071116027.1">
    <property type="nucleotide sequence ID" value="NZ_MKCS01000001.1"/>
</dbReference>
<dbReference type="EMBL" id="MKCS01000001">
    <property type="protein sequence ID" value="OHX14315.1"/>
    <property type="molecule type" value="Genomic_DNA"/>
</dbReference>
<comment type="caution">
    <text evidence="1">The sequence shown here is derived from an EMBL/GenBank/DDBJ whole genome shotgun (WGS) entry which is preliminary data.</text>
</comment>
<dbReference type="SUPFAM" id="SSF48613">
    <property type="entry name" value="Heme oxygenase-like"/>
    <property type="match status" value="1"/>
</dbReference>
<dbReference type="Pfam" id="PF14518">
    <property type="entry name" value="Haem_oxygenas_2"/>
    <property type="match status" value="1"/>
</dbReference>
<dbReference type="Proteomes" id="UP000180088">
    <property type="component" value="Unassembled WGS sequence"/>
</dbReference>
<evidence type="ECO:0000313" key="2">
    <source>
        <dbReference type="Proteomes" id="UP000180088"/>
    </source>
</evidence>
<protein>
    <recommendedName>
        <fullName evidence="3">Thiaminase-2/PQQC domain-containing protein</fullName>
    </recommendedName>
</protein>
<dbReference type="OrthoDB" id="6439845at2"/>
<reference evidence="1 2" key="1">
    <citation type="submission" date="2016-09" db="EMBL/GenBank/DDBJ databases">
        <title>Chromobacterium muskegensis sp. nov., an insecticidal bacterium isolated from Sphagnum bogs.</title>
        <authorList>
            <person name="Sparks M.E."/>
            <person name="Blackburn M.B."/>
            <person name="Gundersen-Rindal D.E."/>
            <person name="Mitchell A."/>
            <person name="Farrar R."/>
            <person name="Kuhar D."/>
        </authorList>
    </citation>
    <scope>NUCLEOTIDE SEQUENCE [LARGE SCALE GENOMIC DNA]</scope>
    <source>
        <strain evidence="1 2">37-2</strain>
    </source>
</reference>
<dbReference type="InterPro" id="IPR016084">
    <property type="entry name" value="Haem_Oase-like_multi-hlx"/>
</dbReference>
<dbReference type="STRING" id="1903179.BI347_12980"/>
<gene>
    <name evidence="1" type="ORF">BI347_12980</name>
</gene>
<evidence type="ECO:0000313" key="1">
    <source>
        <dbReference type="EMBL" id="OHX14315.1"/>
    </source>
</evidence>
<sequence length="337" mass="37281">MTITQRRYLLSPICRALPADTSVLISCREEEILLESLLAPQIAAVIQALRQPGCPAELLTQQGIHTSQLLEPALQALLESDLLLDLERAAAAASHAELAAALQAEARFWAKPIFEQPFWDSVLSGACSPSQILGWGVEFYHFVDAANDYMPLGVAHTREMRQLRNPIASHYVEEMSHGGIFLEGLARCHLDPASIQAAPPLPHTRALINQLVEYAYEGELAYTASFAIMQPGLAPQSLAVLDEFYSRLRACYPYAAGMFDAFQRHASLDVALGHDSTVFMRLCREAPLLSPVQLRRVRSVMRGVAESFILFFEGIFSYYGHAEGFAPRRALQLEGLL</sequence>